<dbReference type="Proteomes" id="UP001642406">
    <property type="component" value="Unassembled WGS sequence"/>
</dbReference>
<proteinExistence type="inferred from homology"/>
<keyword evidence="2 7" id="KW-0812">Transmembrane</keyword>
<evidence type="ECO:0000256" key="4">
    <source>
        <dbReference type="ARBA" id="ARBA00023136"/>
    </source>
</evidence>
<feature type="transmembrane region" description="Helical" evidence="7">
    <location>
        <begin position="83"/>
        <end position="112"/>
    </location>
</feature>
<protein>
    <recommendedName>
        <fullName evidence="8">Rhodopsin domain-containing protein</fullName>
    </recommendedName>
</protein>
<feature type="compositionally biased region" description="Low complexity" evidence="6">
    <location>
        <begin position="423"/>
        <end position="443"/>
    </location>
</feature>
<name>A0ABP0BJJ1_9PEZI</name>
<dbReference type="PANTHER" id="PTHR33048">
    <property type="entry name" value="PTH11-LIKE INTEGRAL MEMBRANE PROTEIN (AFU_ORTHOLOGUE AFUA_5G11245)"/>
    <property type="match status" value="1"/>
</dbReference>
<organism evidence="9 10">
    <name type="scientific">Sporothrix bragantina</name>
    <dbReference type="NCBI Taxonomy" id="671064"/>
    <lineage>
        <taxon>Eukaryota</taxon>
        <taxon>Fungi</taxon>
        <taxon>Dikarya</taxon>
        <taxon>Ascomycota</taxon>
        <taxon>Pezizomycotina</taxon>
        <taxon>Sordariomycetes</taxon>
        <taxon>Sordariomycetidae</taxon>
        <taxon>Ophiostomatales</taxon>
        <taxon>Ophiostomataceae</taxon>
        <taxon>Sporothrix</taxon>
    </lineage>
</organism>
<reference evidence="9 10" key="1">
    <citation type="submission" date="2024-01" db="EMBL/GenBank/DDBJ databases">
        <authorList>
            <person name="Allen C."/>
            <person name="Tagirdzhanova G."/>
        </authorList>
    </citation>
    <scope>NUCLEOTIDE SEQUENCE [LARGE SCALE GENOMIC DNA]</scope>
</reference>
<evidence type="ECO:0000313" key="10">
    <source>
        <dbReference type="Proteomes" id="UP001642406"/>
    </source>
</evidence>
<gene>
    <name evidence="9" type="ORF">SBRCBS47491_003980</name>
</gene>
<keyword evidence="10" id="KW-1185">Reference proteome</keyword>
<dbReference type="InterPro" id="IPR052337">
    <property type="entry name" value="SAT4-like"/>
</dbReference>
<feature type="region of interest" description="Disordered" evidence="6">
    <location>
        <begin position="315"/>
        <end position="363"/>
    </location>
</feature>
<evidence type="ECO:0000313" key="9">
    <source>
        <dbReference type="EMBL" id="CAK7219820.1"/>
    </source>
</evidence>
<evidence type="ECO:0000256" key="7">
    <source>
        <dbReference type="SAM" id="Phobius"/>
    </source>
</evidence>
<evidence type="ECO:0000256" key="5">
    <source>
        <dbReference type="ARBA" id="ARBA00038359"/>
    </source>
</evidence>
<evidence type="ECO:0000256" key="6">
    <source>
        <dbReference type="SAM" id="MobiDB-lite"/>
    </source>
</evidence>
<evidence type="ECO:0000259" key="8">
    <source>
        <dbReference type="Pfam" id="PF20684"/>
    </source>
</evidence>
<feature type="transmembrane region" description="Helical" evidence="7">
    <location>
        <begin position="124"/>
        <end position="143"/>
    </location>
</feature>
<feature type="domain" description="Rhodopsin" evidence="8">
    <location>
        <begin position="27"/>
        <end position="262"/>
    </location>
</feature>
<dbReference type="InterPro" id="IPR049326">
    <property type="entry name" value="Rhodopsin_dom_fungi"/>
</dbReference>
<comment type="subcellular location">
    <subcellularLocation>
        <location evidence="1">Membrane</location>
        <topology evidence="1">Multi-pass membrane protein</topology>
    </subcellularLocation>
</comment>
<comment type="similarity">
    <text evidence="5">Belongs to the SAT4 family.</text>
</comment>
<dbReference type="EMBL" id="CAWUHC010000028">
    <property type="protein sequence ID" value="CAK7219820.1"/>
    <property type="molecule type" value="Genomic_DNA"/>
</dbReference>
<evidence type="ECO:0000256" key="2">
    <source>
        <dbReference type="ARBA" id="ARBA00022692"/>
    </source>
</evidence>
<keyword evidence="3 7" id="KW-1133">Transmembrane helix</keyword>
<dbReference type="Pfam" id="PF20684">
    <property type="entry name" value="Fung_rhodopsin"/>
    <property type="match status" value="1"/>
</dbReference>
<feature type="transmembrane region" description="Helical" evidence="7">
    <location>
        <begin position="202"/>
        <end position="226"/>
    </location>
</feature>
<evidence type="ECO:0000256" key="3">
    <source>
        <dbReference type="ARBA" id="ARBA00022989"/>
    </source>
</evidence>
<keyword evidence="4 7" id="KW-0472">Membrane</keyword>
<evidence type="ECO:0000256" key="1">
    <source>
        <dbReference type="ARBA" id="ARBA00004141"/>
    </source>
</evidence>
<feature type="transmembrane region" description="Helical" evidence="7">
    <location>
        <begin position="163"/>
        <end position="182"/>
    </location>
</feature>
<dbReference type="PANTHER" id="PTHR33048:SF123">
    <property type="entry name" value="INTEGRAL MEMBRANE PROTEIN"/>
    <property type="match status" value="1"/>
</dbReference>
<accession>A0ABP0BJJ1</accession>
<feature type="transmembrane region" description="Helical" evidence="7">
    <location>
        <begin position="6"/>
        <end position="31"/>
    </location>
</feature>
<feature type="transmembrane region" description="Helical" evidence="7">
    <location>
        <begin position="43"/>
        <end position="63"/>
    </location>
</feature>
<sequence>MAVESYSTPLLVSSILMIIVATTSVGMRLYVRTGILGGLGWDDALITASWVFAMALYAATLAARNYGFGQHLDVVPTEDIPTFSRLIMVCSTTYSWGVPAAKASFAVLYLRILQGRRLAMLNKFLIVFLLCQAIEETLVVVLQCRPIAKAWDVTIDGHCIRLVPLWWCTFVFNLFTDLTLFIQPIPTMWHLQLPVTKRIGVIAMLSLGLLVCVISIIRIIFVTKIGTDSTYELAEPMIWSQVEITALILCSCIPSLRQVLQKIPWLNRLVGLSSAKDSAGNPYYASGATGATGAGGGRKKRDGSNVHGISIALHSRSGHHDDPFGPVRSHTRGHHHHDLGMVSRAERDRDIVRPPSQDGSTDEIFPSYYHRNQGVVTPGVGAGGGGTAGAILVTRELNIKHDDGDLDNTARHHGFTDLDLGDSTAHNTAKASTSSTSSSTSLTDVARSPKRAK</sequence>
<feature type="region of interest" description="Disordered" evidence="6">
    <location>
        <begin position="419"/>
        <end position="453"/>
    </location>
</feature>
<comment type="caution">
    <text evidence="9">The sequence shown here is derived from an EMBL/GenBank/DDBJ whole genome shotgun (WGS) entry which is preliminary data.</text>
</comment>